<keyword evidence="1" id="KW-0479">Metal-binding</keyword>
<gene>
    <name evidence="6" type="ORF">HPB51_005852</name>
</gene>
<dbReference type="InterPro" id="IPR001841">
    <property type="entry name" value="Znf_RING"/>
</dbReference>
<keyword evidence="3" id="KW-0862">Zinc</keyword>
<dbReference type="AlphaFoldDB" id="A0A9J6D432"/>
<accession>A0A9J6D432</accession>
<dbReference type="InterPro" id="IPR013083">
    <property type="entry name" value="Znf_RING/FYVE/PHD"/>
</dbReference>
<evidence type="ECO:0000256" key="2">
    <source>
        <dbReference type="ARBA" id="ARBA00022771"/>
    </source>
</evidence>
<comment type="caution">
    <text evidence="6">The sequence shown here is derived from an EMBL/GenBank/DDBJ whole genome shotgun (WGS) entry which is preliminary data.</text>
</comment>
<keyword evidence="7" id="KW-1185">Reference proteome</keyword>
<keyword evidence="2 4" id="KW-0863">Zinc-finger</keyword>
<evidence type="ECO:0000313" key="6">
    <source>
        <dbReference type="EMBL" id="KAH8008805.1"/>
    </source>
</evidence>
<dbReference type="Proteomes" id="UP000821866">
    <property type="component" value="Chromosome 9"/>
</dbReference>
<dbReference type="VEuPathDB" id="VectorBase:LOC119182166"/>
<sequence>MPPAREQSVLGFGAHLDRRRTIFVPALPTESLCSLCDLFSAASFRLPCDHLLCEACYRHCGQISSHCPLHKRAFKQEEVVPSFISKDVVLGLRMRCWNVGNGCDAEDFVSVMVDYFANACMFHIMNCPKCGNRMLHRELPGHVMSGCPTTCSPGKRALESNLLDGKEMLYASKKGFSTVGSRIDQGADNVRDDGDDASNHPPYVVRQLKLTN</sequence>
<proteinExistence type="predicted"/>
<reference evidence="6" key="1">
    <citation type="journal article" date="2020" name="Cell">
        <title>Large-Scale Comparative Analyses of Tick Genomes Elucidate Their Genetic Diversity and Vector Capacities.</title>
        <authorList>
            <consortium name="Tick Genome and Microbiome Consortium (TIGMIC)"/>
            <person name="Jia N."/>
            <person name="Wang J."/>
            <person name="Shi W."/>
            <person name="Du L."/>
            <person name="Sun Y."/>
            <person name="Zhan W."/>
            <person name="Jiang J.F."/>
            <person name="Wang Q."/>
            <person name="Zhang B."/>
            <person name="Ji P."/>
            <person name="Bell-Sakyi L."/>
            <person name="Cui X.M."/>
            <person name="Yuan T.T."/>
            <person name="Jiang B.G."/>
            <person name="Yang W.F."/>
            <person name="Lam T.T."/>
            <person name="Chang Q.C."/>
            <person name="Ding S.J."/>
            <person name="Wang X.J."/>
            <person name="Zhu J.G."/>
            <person name="Ruan X.D."/>
            <person name="Zhao L."/>
            <person name="Wei J.T."/>
            <person name="Ye R.Z."/>
            <person name="Que T.C."/>
            <person name="Du C.H."/>
            <person name="Zhou Y.H."/>
            <person name="Cheng J.X."/>
            <person name="Dai P.F."/>
            <person name="Guo W.B."/>
            <person name="Han X.H."/>
            <person name="Huang E.J."/>
            <person name="Li L.F."/>
            <person name="Wei W."/>
            <person name="Gao Y.C."/>
            <person name="Liu J.Z."/>
            <person name="Shao H.Z."/>
            <person name="Wang X."/>
            <person name="Wang C.C."/>
            <person name="Yang T.C."/>
            <person name="Huo Q.B."/>
            <person name="Li W."/>
            <person name="Chen H.Y."/>
            <person name="Chen S.E."/>
            <person name="Zhou L.G."/>
            <person name="Ni X.B."/>
            <person name="Tian J.H."/>
            <person name="Sheng Y."/>
            <person name="Liu T."/>
            <person name="Pan Y.S."/>
            <person name="Xia L.Y."/>
            <person name="Li J."/>
            <person name="Zhao F."/>
            <person name="Cao W.C."/>
        </authorList>
    </citation>
    <scope>NUCLEOTIDE SEQUENCE</scope>
    <source>
        <strain evidence="6">Rmic-2018</strain>
    </source>
</reference>
<evidence type="ECO:0000256" key="3">
    <source>
        <dbReference type="ARBA" id="ARBA00022833"/>
    </source>
</evidence>
<dbReference type="GO" id="GO:0008270">
    <property type="term" value="F:zinc ion binding"/>
    <property type="evidence" value="ECO:0007669"/>
    <property type="project" value="UniProtKB-KW"/>
</dbReference>
<dbReference type="PROSITE" id="PS50089">
    <property type="entry name" value="ZF_RING_2"/>
    <property type="match status" value="1"/>
</dbReference>
<dbReference type="EMBL" id="JABSTU010000011">
    <property type="protein sequence ID" value="KAH8008805.1"/>
    <property type="molecule type" value="Genomic_DNA"/>
</dbReference>
<evidence type="ECO:0000256" key="1">
    <source>
        <dbReference type="ARBA" id="ARBA00022723"/>
    </source>
</evidence>
<organism evidence="6 7">
    <name type="scientific">Rhipicephalus microplus</name>
    <name type="common">Cattle tick</name>
    <name type="synonym">Boophilus microplus</name>
    <dbReference type="NCBI Taxonomy" id="6941"/>
    <lineage>
        <taxon>Eukaryota</taxon>
        <taxon>Metazoa</taxon>
        <taxon>Ecdysozoa</taxon>
        <taxon>Arthropoda</taxon>
        <taxon>Chelicerata</taxon>
        <taxon>Arachnida</taxon>
        <taxon>Acari</taxon>
        <taxon>Parasitiformes</taxon>
        <taxon>Ixodida</taxon>
        <taxon>Ixodoidea</taxon>
        <taxon>Ixodidae</taxon>
        <taxon>Rhipicephalinae</taxon>
        <taxon>Rhipicephalus</taxon>
        <taxon>Boophilus</taxon>
    </lineage>
</organism>
<reference evidence="6" key="2">
    <citation type="submission" date="2021-09" db="EMBL/GenBank/DDBJ databases">
        <authorList>
            <person name="Jia N."/>
            <person name="Wang J."/>
            <person name="Shi W."/>
            <person name="Du L."/>
            <person name="Sun Y."/>
            <person name="Zhan W."/>
            <person name="Jiang J."/>
            <person name="Wang Q."/>
            <person name="Zhang B."/>
            <person name="Ji P."/>
            <person name="Sakyi L.B."/>
            <person name="Cui X."/>
            <person name="Yuan T."/>
            <person name="Jiang B."/>
            <person name="Yang W."/>
            <person name="Lam T.T.-Y."/>
            <person name="Chang Q."/>
            <person name="Ding S."/>
            <person name="Wang X."/>
            <person name="Zhu J."/>
            <person name="Ruan X."/>
            <person name="Zhao L."/>
            <person name="Wei J."/>
            <person name="Que T."/>
            <person name="Du C."/>
            <person name="Cheng J."/>
            <person name="Dai P."/>
            <person name="Han X."/>
            <person name="Huang E."/>
            <person name="Gao Y."/>
            <person name="Liu J."/>
            <person name="Shao H."/>
            <person name="Ye R."/>
            <person name="Li L."/>
            <person name="Wei W."/>
            <person name="Wang X."/>
            <person name="Wang C."/>
            <person name="Huo Q."/>
            <person name="Li W."/>
            <person name="Guo W."/>
            <person name="Chen H."/>
            <person name="Chen S."/>
            <person name="Zhou L."/>
            <person name="Zhou L."/>
            <person name="Ni X."/>
            <person name="Tian J."/>
            <person name="Zhou Y."/>
            <person name="Sheng Y."/>
            <person name="Liu T."/>
            <person name="Pan Y."/>
            <person name="Xia L."/>
            <person name="Li J."/>
            <person name="Zhao F."/>
            <person name="Cao W."/>
        </authorList>
    </citation>
    <scope>NUCLEOTIDE SEQUENCE</scope>
    <source>
        <strain evidence="6">Rmic-2018</strain>
        <tissue evidence="6">Larvae</tissue>
    </source>
</reference>
<evidence type="ECO:0000313" key="7">
    <source>
        <dbReference type="Proteomes" id="UP000821866"/>
    </source>
</evidence>
<dbReference type="SUPFAM" id="SSF49599">
    <property type="entry name" value="TRAF domain-like"/>
    <property type="match status" value="1"/>
</dbReference>
<feature type="domain" description="RING-type" evidence="5">
    <location>
        <begin position="33"/>
        <end position="71"/>
    </location>
</feature>
<evidence type="ECO:0000256" key="4">
    <source>
        <dbReference type="PROSITE-ProRule" id="PRU00175"/>
    </source>
</evidence>
<protein>
    <recommendedName>
        <fullName evidence="5">RING-type domain-containing protein</fullName>
    </recommendedName>
</protein>
<dbReference type="InterPro" id="IPR017907">
    <property type="entry name" value="Znf_RING_CS"/>
</dbReference>
<dbReference type="Gene3D" id="3.30.40.10">
    <property type="entry name" value="Zinc/RING finger domain, C3HC4 (zinc finger)"/>
    <property type="match status" value="1"/>
</dbReference>
<dbReference type="SUPFAM" id="SSF57850">
    <property type="entry name" value="RING/U-box"/>
    <property type="match status" value="1"/>
</dbReference>
<evidence type="ECO:0000259" key="5">
    <source>
        <dbReference type="PROSITE" id="PS50089"/>
    </source>
</evidence>
<dbReference type="PROSITE" id="PS00518">
    <property type="entry name" value="ZF_RING_1"/>
    <property type="match status" value="1"/>
</dbReference>
<name>A0A9J6D432_RHIMP</name>